<evidence type="ECO:0000313" key="3">
    <source>
        <dbReference type="Proteomes" id="UP000243975"/>
    </source>
</evidence>
<comment type="caution">
    <text evidence="2">The sequence shown here is derived from an EMBL/GenBank/DDBJ whole genome shotgun (WGS) entry which is preliminary data.</text>
</comment>
<proteinExistence type="predicted"/>
<dbReference type="AlphaFoldDB" id="A0A124SC98"/>
<organism evidence="2 3">
    <name type="scientific">Cynara cardunculus var. scolymus</name>
    <name type="common">Globe artichoke</name>
    <name type="synonym">Cynara scolymus</name>
    <dbReference type="NCBI Taxonomy" id="59895"/>
    <lineage>
        <taxon>Eukaryota</taxon>
        <taxon>Viridiplantae</taxon>
        <taxon>Streptophyta</taxon>
        <taxon>Embryophyta</taxon>
        <taxon>Tracheophyta</taxon>
        <taxon>Spermatophyta</taxon>
        <taxon>Magnoliopsida</taxon>
        <taxon>eudicotyledons</taxon>
        <taxon>Gunneridae</taxon>
        <taxon>Pentapetalae</taxon>
        <taxon>asterids</taxon>
        <taxon>campanulids</taxon>
        <taxon>Asterales</taxon>
        <taxon>Asteraceae</taxon>
        <taxon>Carduoideae</taxon>
        <taxon>Cardueae</taxon>
        <taxon>Carduinae</taxon>
        <taxon>Cynara</taxon>
    </lineage>
</organism>
<reference evidence="2 3" key="1">
    <citation type="journal article" date="2016" name="Sci. Rep.">
        <title>The genome sequence of the outbreeding globe artichoke constructed de novo incorporating a phase-aware low-pass sequencing strategy of F1 progeny.</title>
        <authorList>
            <person name="Scaglione D."/>
            <person name="Reyes-Chin-Wo S."/>
            <person name="Acquadro A."/>
            <person name="Froenicke L."/>
            <person name="Portis E."/>
            <person name="Beitel C."/>
            <person name="Tirone M."/>
            <person name="Mauro R."/>
            <person name="Lo Monaco A."/>
            <person name="Mauromicale G."/>
            <person name="Faccioli P."/>
            <person name="Cattivelli L."/>
            <person name="Rieseberg L."/>
            <person name="Michelmore R."/>
            <person name="Lanteri S."/>
        </authorList>
    </citation>
    <scope>NUCLEOTIDE SEQUENCE [LARGE SCALE GENOMIC DNA]</scope>
    <source>
        <strain evidence="2">2C</strain>
    </source>
</reference>
<sequence>MEPRRRSLHQRQNRPQILTMMWNRKLALRIFFGVGLNWIDLRQGMVGICENAKAKNDGGGGSIRIGATGKVSALMMQELDSNIIKTSSKKPEIGSRRMQTAPVSISCGGSTKRLQRMVSMNGGSSRDARDQVMPEKKNKNKNKKKEVSRQAVQRIPMLDSEDSWIDKTPVRAKEHDKKVARRIVETVDLKCGKHEGDWSIIPIGNQLRRPSFSKILD</sequence>
<feature type="compositionally biased region" description="Basic and acidic residues" evidence="1">
    <location>
        <begin position="126"/>
        <end position="137"/>
    </location>
</feature>
<protein>
    <submittedName>
        <fullName evidence="2">Uncharacterized protein</fullName>
    </submittedName>
</protein>
<name>A0A124SC98_CYNCS</name>
<accession>A0A124SC98</accession>
<dbReference type="Proteomes" id="UP000243975">
    <property type="component" value="Unassembled WGS sequence"/>
</dbReference>
<evidence type="ECO:0000256" key="1">
    <source>
        <dbReference type="SAM" id="MobiDB-lite"/>
    </source>
</evidence>
<evidence type="ECO:0000313" key="2">
    <source>
        <dbReference type="EMBL" id="KVH93132.1"/>
    </source>
</evidence>
<keyword evidence="3" id="KW-1185">Reference proteome</keyword>
<dbReference type="Gramene" id="KVH93132">
    <property type="protein sequence ID" value="KVH93132"/>
    <property type="gene ID" value="Ccrd_004840"/>
</dbReference>
<dbReference type="EMBL" id="LEKV01004794">
    <property type="protein sequence ID" value="KVH93132.1"/>
    <property type="molecule type" value="Genomic_DNA"/>
</dbReference>
<dbReference type="PANTHER" id="PTHR36405">
    <property type="entry name" value="BNAA10G09140D PROTEIN"/>
    <property type="match status" value="1"/>
</dbReference>
<dbReference type="PANTHER" id="PTHR36405:SF5">
    <property type="match status" value="1"/>
</dbReference>
<gene>
    <name evidence="2" type="ORF">Ccrd_004840</name>
</gene>
<dbReference type="OMA" id="RTWANPI"/>
<feature type="region of interest" description="Disordered" evidence="1">
    <location>
        <begin position="120"/>
        <end position="149"/>
    </location>
</feature>